<dbReference type="AlphaFoldDB" id="A0A168M4V7"/>
<proteinExistence type="predicted"/>
<reference evidence="1 2" key="1">
    <citation type="journal article" date="2015" name="Biotechnol. Bioeng.">
        <title>Genome sequence and phenotypic characterization of Caulobacter segnis.</title>
        <authorList>
            <person name="Patel S."/>
            <person name="Fletcher B."/>
            <person name="Scott D.C."/>
            <person name="Ely B."/>
        </authorList>
    </citation>
    <scope>NUCLEOTIDE SEQUENCE [LARGE SCALE GENOMIC DNA]</scope>
    <source>
        <strain evidence="1 2">ERI-2</strain>
    </source>
</reference>
<gene>
    <name evidence="1" type="ORF">WY13_02935</name>
</gene>
<dbReference type="Proteomes" id="UP000077407">
    <property type="component" value="Unassembled WGS sequence"/>
</dbReference>
<dbReference type="RefSeq" id="WP_063556276.1">
    <property type="nucleotide sequence ID" value="NZ_LITT01000044.1"/>
</dbReference>
<organism evidence="1 2">
    <name type="scientific">Clostridium ljungdahlii</name>
    <dbReference type="NCBI Taxonomy" id="1538"/>
    <lineage>
        <taxon>Bacteria</taxon>
        <taxon>Bacillati</taxon>
        <taxon>Bacillota</taxon>
        <taxon>Clostridia</taxon>
        <taxon>Eubacteriales</taxon>
        <taxon>Clostridiaceae</taxon>
        <taxon>Clostridium</taxon>
    </lineage>
</organism>
<dbReference type="EMBL" id="LITT01000044">
    <property type="protein sequence ID" value="OAA84121.1"/>
    <property type="molecule type" value="Genomic_DNA"/>
</dbReference>
<protein>
    <submittedName>
        <fullName evidence="1">Uncharacterized protein</fullName>
    </submittedName>
</protein>
<evidence type="ECO:0000313" key="2">
    <source>
        <dbReference type="Proteomes" id="UP000077407"/>
    </source>
</evidence>
<comment type="caution">
    <text evidence="1">The sequence shown here is derived from an EMBL/GenBank/DDBJ whole genome shotgun (WGS) entry which is preliminary data.</text>
</comment>
<dbReference type="PATRIC" id="fig|1538.10.peg.3257"/>
<accession>A0A168M4V7</accession>
<sequence>MTFKNIIAYSKYLIKGTKIEVLKNSSTTLYVYDKVAGTKKDNITLPIAAKAIAYDGTNFWILISDGSFKKLDKNFAIAVSYSKSAAIPRITSTARA</sequence>
<evidence type="ECO:0000313" key="1">
    <source>
        <dbReference type="EMBL" id="OAA84121.1"/>
    </source>
</evidence>
<name>A0A168M4V7_9CLOT</name>